<protein>
    <submittedName>
        <fullName evidence="1">Uncharacterized protein</fullName>
    </submittedName>
</protein>
<reference evidence="1" key="1">
    <citation type="journal article" date="2015" name="Nature">
        <title>Complex archaea that bridge the gap between prokaryotes and eukaryotes.</title>
        <authorList>
            <person name="Spang A."/>
            <person name="Saw J.H."/>
            <person name="Jorgensen S.L."/>
            <person name="Zaremba-Niedzwiedzka K."/>
            <person name="Martijn J."/>
            <person name="Lind A.E."/>
            <person name="van Eijk R."/>
            <person name="Schleper C."/>
            <person name="Guy L."/>
            <person name="Ettema T.J."/>
        </authorList>
    </citation>
    <scope>NUCLEOTIDE SEQUENCE</scope>
</reference>
<evidence type="ECO:0000313" key="1">
    <source>
        <dbReference type="EMBL" id="KKM83468.1"/>
    </source>
</evidence>
<comment type="caution">
    <text evidence="1">The sequence shown here is derived from an EMBL/GenBank/DDBJ whole genome shotgun (WGS) entry which is preliminary data.</text>
</comment>
<accession>A0A0F9KND7</accession>
<name>A0A0F9KND7_9ZZZZ</name>
<dbReference type="EMBL" id="LAZR01007709">
    <property type="protein sequence ID" value="KKM83468.1"/>
    <property type="molecule type" value="Genomic_DNA"/>
</dbReference>
<proteinExistence type="predicted"/>
<dbReference type="AlphaFoldDB" id="A0A0F9KND7"/>
<gene>
    <name evidence="1" type="ORF">LCGC14_1309080</name>
</gene>
<sequence length="96" mass="10972">MKKISYDTTNEGRKNDEAVFEIFGYFSVIGIAKAERLIQKQEESPITGSSWRIFKIHDDTTVEVVVTVDCDGSRFQVPLLVNLETEEVLEVEGYLR</sequence>
<organism evidence="1">
    <name type="scientific">marine sediment metagenome</name>
    <dbReference type="NCBI Taxonomy" id="412755"/>
    <lineage>
        <taxon>unclassified sequences</taxon>
        <taxon>metagenomes</taxon>
        <taxon>ecological metagenomes</taxon>
    </lineage>
</organism>